<evidence type="ECO:0000259" key="13">
    <source>
        <dbReference type="Pfam" id="PF07715"/>
    </source>
</evidence>
<dbReference type="InterPro" id="IPR036942">
    <property type="entry name" value="Beta-barrel_TonB_sf"/>
</dbReference>
<dbReference type="Gene3D" id="2.60.40.1120">
    <property type="entry name" value="Carboxypeptidase-like, regulatory domain"/>
    <property type="match status" value="1"/>
</dbReference>
<evidence type="ECO:0000256" key="1">
    <source>
        <dbReference type="ARBA" id="ARBA00004571"/>
    </source>
</evidence>
<dbReference type="PANTHER" id="PTHR30069">
    <property type="entry name" value="TONB-DEPENDENT OUTER MEMBRANE RECEPTOR"/>
    <property type="match status" value="1"/>
</dbReference>
<dbReference type="Gene3D" id="2.40.170.20">
    <property type="entry name" value="TonB-dependent receptor, beta-barrel domain"/>
    <property type="match status" value="1"/>
</dbReference>
<keyword evidence="7 10" id="KW-0472">Membrane</keyword>
<accession>A0ABX1S4J7</accession>
<evidence type="ECO:0000259" key="12">
    <source>
        <dbReference type="Pfam" id="PF00593"/>
    </source>
</evidence>
<sequence length="751" mass="85109">MKNIFYILLMLPMLMVSQDKITGVIMEANEKKQAIGLPGANVFWLNTSVGTVTDVDGTFSIPYKKNYTKLVISYIGFKTDTITVSEPKTIKHWLRPTDNLDAVTVTSRKQATAKSYLQATNVFTVSSDELLKAACCNLSESFETNPSIDVNFADAVTGTRQIKMLGLNSPYILIATENIPSIRGASQAFGLSFIPGTWVESIQITKGAGSVVNGYESIAGQINAELVKPATDDKLFVNLYGASSERLELNTHINTKVNDKWYTGLYLHGNAHNKKHDVNHDGFMDMPKYHQINVMNRWQYTNTEKGFVSFINLKFLNDEKQTGELDFNPDTHRLSPNDILNGNEVWGSEIDTRRYEVSAKLGYVNPEIPYQSLGIQTAFSSHKQDSYFGLNQYDIIHNSLYANAIYNSIISDSRHKIKTGISYTYDHYDELVNMADYERTEKSVGAFFEYNYDNLEKLNLTAGVRIDDHNLLGTFITPRFHARYTLWEKSALRASFGRGKRSANIFAENQQLFSTSRSINIVNANGNIYGLDPEIAWNYGVSYLQGFNLFGRKADVTLDYYKTDFKNQVVVDYENPQEVSFYNLEGDSYANSFQVELNYNIFERFDLRMAYKYYDVKTDYNSGKLSKPLIPTHRLFANASYETSKQGGGQQWKFDATFNWLGKQRFSSTVANPIQYQLPKHTPTLGTLNAQITKVFSPRFEVYLGGENITNIRQSNPVLGADDPFGSNFDTTFVYGPIFGSLYYAGLRFRI</sequence>
<evidence type="ECO:0000256" key="8">
    <source>
        <dbReference type="ARBA" id="ARBA00023170"/>
    </source>
</evidence>
<evidence type="ECO:0000313" key="15">
    <source>
        <dbReference type="Proteomes" id="UP000746690"/>
    </source>
</evidence>
<dbReference type="SUPFAM" id="SSF49464">
    <property type="entry name" value="Carboxypeptidase regulatory domain-like"/>
    <property type="match status" value="1"/>
</dbReference>
<evidence type="ECO:0000256" key="3">
    <source>
        <dbReference type="ARBA" id="ARBA00022452"/>
    </source>
</evidence>
<proteinExistence type="inferred from homology"/>
<dbReference type="InterPro" id="IPR000531">
    <property type="entry name" value="Beta-barrel_TonB"/>
</dbReference>
<name>A0ABX1S4J7_9FLAO</name>
<dbReference type="Pfam" id="PF07715">
    <property type="entry name" value="Plug"/>
    <property type="match status" value="1"/>
</dbReference>
<reference evidence="14 15" key="1">
    <citation type="submission" date="2020-04" db="EMBL/GenBank/DDBJ databases">
        <title>A Flavivirga sp. nov.</title>
        <authorList>
            <person name="Sun X."/>
        </authorList>
    </citation>
    <scope>NUCLEOTIDE SEQUENCE [LARGE SCALE GENOMIC DNA]</scope>
    <source>
        <strain evidence="14 15">Y03</strain>
    </source>
</reference>
<dbReference type="SUPFAM" id="SSF56935">
    <property type="entry name" value="Porins"/>
    <property type="match status" value="1"/>
</dbReference>
<comment type="similarity">
    <text evidence="10 11">Belongs to the TonB-dependent receptor family.</text>
</comment>
<dbReference type="InterPro" id="IPR008969">
    <property type="entry name" value="CarboxyPept-like_regulatory"/>
</dbReference>
<evidence type="ECO:0000313" key="14">
    <source>
        <dbReference type="EMBL" id="NMH89793.1"/>
    </source>
</evidence>
<protein>
    <submittedName>
        <fullName evidence="14">TonB-dependent receptor</fullName>
    </submittedName>
</protein>
<dbReference type="InterPro" id="IPR012910">
    <property type="entry name" value="Plug_dom"/>
</dbReference>
<gene>
    <name evidence="14" type="ORF">HHX25_19990</name>
</gene>
<dbReference type="Pfam" id="PF00593">
    <property type="entry name" value="TonB_dep_Rec_b-barrel"/>
    <property type="match status" value="1"/>
</dbReference>
<evidence type="ECO:0000256" key="7">
    <source>
        <dbReference type="ARBA" id="ARBA00023136"/>
    </source>
</evidence>
<evidence type="ECO:0000256" key="10">
    <source>
        <dbReference type="PROSITE-ProRule" id="PRU01360"/>
    </source>
</evidence>
<feature type="domain" description="TonB-dependent receptor-like beta-barrel" evidence="12">
    <location>
        <begin position="317"/>
        <end position="709"/>
    </location>
</feature>
<keyword evidence="6 11" id="KW-0798">TonB box</keyword>
<keyword evidence="3 10" id="KW-1134">Transmembrane beta strand</keyword>
<dbReference type="EMBL" id="JABBHF010000016">
    <property type="protein sequence ID" value="NMH89793.1"/>
    <property type="molecule type" value="Genomic_DNA"/>
</dbReference>
<dbReference type="PANTHER" id="PTHR30069:SF29">
    <property type="entry name" value="HEMOGLOBIN AND HEMOGLOBIN-HAPTOGLOBIN-BINDING PROTEIN 1-RELATED"/>
    <property type="match status" value="1"/>
</dbReference>
<dbReference type="RefSeq" id="WP_169677104.1">
    <property type="nucleotide sequence ID" value="NZ_JABBHF010000016.1"/>
</dbReference>
<keyword evidence="9 10" id="KW-0998">Cell outer membrane</keyword>
<keyword evidence="5" id="KW-0732">Signal</keyword>
<evidence type="ECO:0000256" key="9">
    <source>
        <dbReference type="ARBA" id="ARBA00023237"/>
    </source>
</evidence>
<dbReference type="PROSITE" id="PS52016">
    <property type="entry name" value="TONB_DEPENDENT_REC_3"/>
    <property type="match status" value="1"/>
</dbReference>
<evidence type="ECO:0000256" key="6">
    <source>
        <dbReference type="ARBA" id="ARBA00023077"/>
    </source>
</evidence>
<keyword evidence="15" id="KW-1185">Reference proteome</keyword>
<organism evidence="14 15">
    <name type="scientific">Flavivirga algicola</name>
    <dbReference type="NCBI Taxonomy" id="2729136"/>
    <lineage>
        <taxon>Bacteria</taxon>
        <taxon>Pseudomonadati</taxon>
        <taxon>Bacteroidota</taxon>
        <taxon>Flavobacteriia</taxon>
        <taxon>Flavobacteriales</taxon>
        <taxon>Flavobacteriaceae</taxon>
        <taxon>Flavivirga</taxon>
    </lineage>
</organism>
<comment type="subcellular location">
    <subcellularLocation>
        <location evidence="1 10">Cell outer membrane</location>
        <topology evidence="1 10">Multi-pass membrane protein</topology>
    </subcellularLocation>
</comment>
<dbReference type="Gene3D" id="2.170.130.10">
    <property type="entry name" value="TonB-dependent receptor, plug domain"/>
    <property type="match status" value="1"/>
</dbReference>
<evidence type="ECO:0000256" key="5">
    <source>
        <dbReference type="ARBA" id="ARBA00022729"/>
    </source>
</evidence>
<keyword evidence="8 14" id="KW-0675">Receptor</keyword>
<dbReference type="Pfam" id="PF13715">
    <property type="entry name" value="CarbopepD_reg_2"/>
    <property type="match status" value="1"/>
</dbReference>
<dbReference type="InterPro" id="IPR039426">
    <property type="entry name" value="TonB-dep_rcpt-like"/>
</dbReference>
<comment type="caution">
    <text evidence="14">The sequence shown here is derived from an EMBL/GenBank/DDBJ whole genome shotgun (WGS) entry which is preliminary data.</text>
</comment>
<evidence type="ECO:0000256" key="4">
    <source>
        <dbReference type="ARBA" id="ARBA00022692"/>
    </source>
</evidence>
<evidence type="ECO:0000256" key="11">
    <source>
        <dbReference type="RuleBase" id="RU003357"/>
    </source>
</evidence>
<feature type="domain" description="TonB-dependent receptor plug" evidence="13">
    <location>
        <begin position="120"/>
        <end position="220"/>
    </location>
</feature>
<keyword evidence="2 10" id="KW-0813">Transport</keyword>
<dbReference type="Proteomes" id="UP000746690">
    <property type="component" value="Unassembled WGS sequence"/>
</dbReference>
<evidence type="ECO:0000256" key="2">
    <source>
        <dbReference type="ARBA" id="ARBA00022448"/>
    </source>
</evidence>
<keyword evidence="4 10" id="KW-0812">Transmembrane</keyword>
<dbReference type="InterPro" id="IPR037066">
    <property type="entry name" value="Plug_dom_sf"/>
</dbReference>